<organism evidence="1">
    <name type="scientific">Manihot esculenta</name>
    <name type="common">Cassava</name>
    <name type="synonym">Jatropha manihot</name>
    <dbReference type="NCBI Taxonomy" id="3983"/>
    <lineage>
        <taxon>Eukaryota</taxon>
        <taxon>Viridiplantae</taxon>
        <taxon>Streptophyta</taxon>
        <taxon>Embryophyta</taxon>
        <taxon>Tracheophyta</taxon>
        <taxon>Spermatophyta</taxon>
        <taxon>Magnoliopsida</taxon>
        <taxon>eudicotyledons</taxon>
        <taxon>Gunneridae</taxon>
        <taxon>Pentapetalae</taxon>
        <taxon>rosids</taxon>
        <taxon>fabids</taxon>
        <taxon>Malpighiales</taxon>
        <taxon>Euphorbiaceae</taxon>
        <taxon>Crotonoideae</taxon>
        <taxon>Manihoteae</taxon>
        <taxon>Manihot</taxon>
    </lineage>
</organism>
<gene>
    <name evidence="1" type="ORF">MANES_12G042900</name>
</gene>
<reference evidence="1" key="1">
    <citation type="submission" date="2016-02" db="EMBL/GenBank/DDBJ databases">
        <title>WGS assembly of Manihot esculenta.</title>
        <authorList>
            <person name="Bredeson J.V."/>
            <person name="Prochnik S.E."/>
            <person name="Lyons J.B."/>
            <person name="Schmutz J."/>
            <person name="Grimwood J."/>
            <person name="Vrebalov J."/>
            <person name="Bart R.S."/>
            <person name="Amuge T."/>
            <person name="Ferguson M.E."/>
            <person name="Green R."/>
            <person name="Putnam N."/>
            <person name="Stites J."/>
            <person name="Rounsley S."/>
            <person name="Rokhsar D.S."/>
        </authorList>
    </citation>
    <scope>NUCLEOTIDE SEQUENCE [LARGE SCALE GENOMIC DNA]</scope>
    <source>
        <tissue evidence="1">Leaf</tissue>
    </source>
</reference>
<name>A0A2C9UTH9_MANES</name>
<dbReference type="AlphaFoldDB" id="A0A2C9UTH9"/>
<accession>A0A2C9UTH9</accession>
<protein>
    <submittedName>
        <fullName evidence="1">Uncharacterized protein</fullName>
    </submittedName>
</protein>
<sequence>MQLLFSMLGTHHGKFLVLSPAMPFLIKKYQEQEATTGF</sequence>
<proteinExistence type="predicted"/>
<evidence type="ECO:0000313" key="1">
    <source>
        <dbReference type="EMBL" id="OAY34736.1"/>
    </source>
</evidence>
<dbReference type="EMBL" id="CM004398">
    <property type="protein sequence ID" value="OAY34736.1"/>
    <property type="molecule type" value="Genomic_DNA"/>
</dbReference>